<keyword evidence="1" id="KW-0812">Transmembrane</keyword>
<keyword evidence="1" id="KW-0472">Membrane</keyword>
<protein>
    <submittedName>
        <fullName evidence="2">Uncharacterized protein</fullName>
    </submittedName>
</protein>
<name>A0A8C8R714_9SAUR</name>
<accession>A0A8C8R714</accession>
<feature type="transmembrane region" description="Helical" evidence="1">
    <location>
        <begin position="30"/>
        <end position="59"/>
    </location>
</feature>
<keyword evidence="3" id="KW-1185">Reference proteome</keyword>
<reference evidence="2" key="1">
    <citation type="submission" date="2025-08" db="UniProtKB">
        <authorList>
            <consortium name="Ensembl"/>
        </authorList>
    </citation>
    <scope>IDENTIFICATION</scope>
</reference>
<keyword evidence="1" id="KW-1133">Transmembrane helix</keyword>
<reference evidence="2" key="2">
    <citation type="submission" date="2025-09" db="UniProtKB">
        <authorList>
            <consortium name="Ensembl"/>
        </authorList>
    </citation>
    <scope>IDENTIFICATION</scope>
</reference>
<dbReference type="AlphaFoldDB" id="A0A8C8R714"/>
<evidence type="ECO:0000256" key="1">
    <source>
        <dbReference type="SAM" id="Phobius"/>
    </source>
</evidence>
<proteinExistence type="predicted"/>
<evidence type="ECO:0000313" key="2">
    <source>
        <dbReference type="Ensembl" id="ENSPCEP00000001049.1"/>
    </source>
</evidence>
<dbReference type="Proteomes" id="UP000694393">
    <property type="component" value="Unplaced"/>
</dbReference>
<evidence type="ECO:0000313" key="3">
    <source>
        <dbReference type="Proteomes" id="UP000694393"/>
    </source>
</evidence>
<dbReference type="Ensembl" id="ENSPCET00000001087.1">
    <property type="protein sequence ID" value="ENSPCEP00000001049.1"/>
    <property type="gene ID" value="ENSPCEG00000000889.1"/>
</dbReference>
<organism evidence="2 3">
    <name type="scientific">Pelusios castaneus</name>
    <name type="common">West African mud turtle</name>
    <dbReference type="NCBI Taxonomy" id="367368"/>
    <lineage>
        <taxon>Eukaryota</taxon>
        <taxon>Metazoa</taxon>
        <taxon>Chordata</taxon>
        <taxon>Craniata</taxon>
        <taxon>Vertebrata</taxon>
        <taxon>Euteleostomi</taxon>
        <taxon>Archelosauria</taxon>
        <taxon>Testudinata</taxon>
        <taxon>Testudines</taxon>
        <taxon>Pleurodira</taxon>
        <taxon>Pelomedusidae</taxon>
        <taxon>Pelusios</taxon>
    </lineage>
</organism>
<sequence>PSSRQQLQHCHRTRLFYSCSVSLCSCYSSLCLLVGFLVLFCFVLFFGWLVGWLVFVLFFSEDAVQPLHVLVVCSKHSCSGA</sequence>